<dbReference type="RefSeq" id="WP_185055751.1">
    <property type="nucleotide sequence ID" value="NZ_BAABIX010000014.1"/>
</dbReference>
<dbReference type="Gene3D" id="3.30.43.10">
    <property type="entry name" value="Uridine Diphospho-n-acetylenolpyruvylglucosamine Reductase, domain 2"/>
    <property type="match status" value="1"/>
</dbReference>
<evidence type="ECO:0000313" key="8">
    <source>
        <dbReference type="Proteomes" id="UP000578449"/>
    </source>
</evidence>
<organism evidence="7 8">
    <name type="scientific">Thermocatellispora tengchongensis</name>
    <dbReference type="NCBI Taxonomy" id="1073253"/>
    <lineage>
        <taxon>Bacteria</taxon>
        <taxon>Bacillati</taxon>
        <taxon>Actinomycetota</taxon>
        <taxon>Actinomycetes</taxon>
        <taxon>Streptosporangiales</taxon>
        <taxon>Streptosporangiaceae</taxon>
        <taxon>Thermocatellispora</taxon>
    </lineage>
</organism>
<evidence type="ECO:0000256" key="1">
    <source>
        <dbReference type="ARBA" id="ARBA00001974"/>
    </source>
</evidence>
<accession>A0A840PM72</accession>
<gene>
    <name evidence="7" type="ORF">HNP84_008653</name>
</gene>
<dbReference type="InterPro" id="IPR016169">
    <property type="entry name" value="FAD-bd_PCMH_sub2"/>
</dbReference>
<dbReference type="InterPro" id="IPR006093">
    <property type="entry name" value="Oxy_OxRdtase_FAD_BS"/>
</dbReference>
<dbReference type="Proteomes" id="UP000578449">
    <property type="component" value="Unassembled WGS sequence"/>
</dbReference>
<dbReference type="Gene3D" id="3.40.462.20">
    <property type="match status" value="1"/>
</dbReference>
<dbReference type="PROSITE" id="PS51387">
    <property type="entry name" value="FAD_PCMH"/>
    <property type="match status" value="1"/>
</dbReference>
<dbReference type="InterPro" id="IPR016167">
    <property type="entry name" value="FAD-bd_PCMH_sub1"/>
</dbReference>
<evidence type="ECO:0000256" key="2">
    <source>
        <dbReference type="ARBA" id="ARBA00005466"/>
    </source>
</evidence>
<evidence type="ECO:0000256" key="3">
    <source>
        <dbReference type="ARBA" id="ARBA00022630"/>
    </source>
</evidence>
<dbReference type="Pfam" id="PF01565">
    <property type="entry name" value="FAD_binding_4"/>
    <property type="match status" value="1"/>
</dbReference>
<proteinExistence type="inferred from homology"/>
<dbReference type="InterPro" id="IPR050416">
    <property type="entry name" value="FAD-linked_Oxidoreductase"/>
</dbReference>
<dbReference type="InterPro" id="IPR036318">
    <property type="entry name" value="FAD-bd_PCMH-like_sf"/>
</dbReference>
<keyword evidence="8" id="KW-1185">Reference proteome</keyword>
<comment type="similarity">
    <text evidence="2">Belongs to the oxygen-dependent FAD-linked oxidoreductase family.</text>
</comment>
<dbReference type="GO" id="GO:0071949">
    <property type="term" value="F:FAD binding"/>
    <property type="evidence" value="ECO:0007669"/>
    <property type="project" value="InterPro"/>
</dbReference>
<evidence type="ECO:0000256" key="5">
    <source>
        <dbReference type="ARBA" id="ARBA00023002"/>
    </source>
</evidence>
<dbReference type="InterPro" id="IPR006094">
    <property type="entry name" value="Oxid_FAD_bind_N"/>
</dbReference>
<evidence type="ECO:0000313" key="7">
    <source>
        <dbReference type="EMBL" id="MBB5138891.1"/>
    </source>
</evidence>
<dbReference type="PANTHER" id="PTHR42973">
    <property type="entry name" value="BINDING OXIDOREDUCTASE, PUTATIVE (AFU_ORTHOLOGUE AFUA_1G17690)-RELATED"/>
    <property type="match status" value="1"/>
</dbReference>
<evidence type="ECO:0000259" key="6">
    <source>
        <dbReference type="PROSITE" id="PS51387"/>
    </source>
</evidence>
<dbReference type="PROSITE" id="PS00862">
    <property type="entry name" value="OX2_COVAL_FAD"/>
    <property type="match status" value="1"/>
</dbReference>
<dbReference type="AlphaFoldDB" id="A0A840PM72"/>
<reference evidence="7 8" key="1">
    <citation type="submission" date="2020-08" db="EMBL/GenBank/DDBJ databases">
        <title>Genomic Encyclopedia of Type Strains, Phase IV (KMG-IV): sequencing the most valuable type-strain genomes for metagenomic binning, comparative biology and taxonomic classification.</title>
        <authorList>
            <person name="Goeker M."/>
        </authorList>
    </citation>
    <scope>NUCLEOTIDE SEQUENCE [LARGE SCALE GENOMIC DNA]</scope>
    <source>
        <strain evidence="7 8">DSM 45615</strain>
    </source>
</reference>
<sequence>MGNDTRFTGPVFRPGDEGYEEEVSGFQTAYAHRPALVVGAADAEDVRAAVAYAGRRGLGVAVQATGHGLSAATEGGVLIGTRRMNGLRVDPDTRVARVAAGVRAGAVIEAAARHGLAPLNGSSPSVGVVGYTLGGGLGLLARRHGYAADHVRAVEIVTADGRARRLEPDDELFGAVLGSGGNFGVVTALECELFPVPTLYGGQLVFDAPLVEEALETWRQWSAGVPEEMTSSVTLLGLPDIPQVPAPLRGRYTASFRIAYCGPAAEGERLVAPLRAIGPALRDDLRAMPYAECGSIHADPDHPHAYAATNALLSRLAPEGLRALLEAAGPGSPVPCVVDIRHLGGALRKDGPAALGHREAEFAVRIISGHGPGGTGPDEVRDRLALARRALAPWTLGHNLAFLYGYGEEAGEAQSRAGYAPGAYERLAALKAAYDPGNMFRFNRNIPPAR</sequence>
<comment type="cofactor">
    <cofactor evidence="1">
        <name>FAD</name>
        <dbReference type="ChEBI" id="CHEBI:57692"/>
    </cofactor>
</comment>
<keyword evidence="5" id="KW-0560">Oxidoreductase</keyword>
<dbReference type="SUPFAM" id="SSF56176">
    <property type="entry name" value="FAD-binding/transporter-associated domain-like"/>
    <property type="match status" value="1"/>
</dbReference>
<feature type="domain" description="FAD-binding PCMH-type" evidence="6">
    <location>
        <begin position="30"/>
        <end position="196"/>
    </location>
</feature>
<dbReference type="Gene3D" id="3.30.465.10">
    <property type="match status" value="1"/>
</dbReference>
<dbReference type="GO" id="GO:0016491">
    <property type="term" value="F:oxidoreductase activity"/>
    <property type="evidence" value="ECO:0007669"/>
    <property type="project" value="UniProtKB-KW"/>
</dbReference>
<dbReference type="Pfam" id="PF08031">
    <property type="entry name" value="BBE"/>
    <property type="match status" value="1"/>
</dbReference>
<evidence type="ECO:0000256" key="4">
    <source>
        <dbReference type="ARBA" id="ARBA00022827"/>
    </source>
</evidence>
<comment type="caution">
    <text evidence="7">The sequence shown here is derived from an EMBL/GenBank/DDBJ whole genome shotgun (WGS) entry which is preliminary data.</text>
</comment>
<dbReference type="InterPro" id="IPR012951">
    <property type="entry name" value="BBE"/>
</dbReference>
<name>A0A840PM72_9ACTN</name>
<dbReference type="EMBL" id="JACHGN010000026">
    <property type="protein sequence ID" value="MBB5138891.1"/>
    <property type="molecule type" value="Genomic_DNA"/>
</dbReference>
<keyword evidence="3" id="KW-0285">Flavoprotein</keyword>
<keyword evidence="4" id="KW-0274">FAD</keyword>
<dbReference type="InterPro" id="IPR016166">
    <property type="entry name" value="FAD-bd_PCMH"/>
</dbReference>
<dbReference type="PANTHER" id="PTHR42973:SF39">
    <property type="entry name" value="FAD-BINDING PCMH-TYPE DOMAIN-CONTAINING PROTEIN"/>
    <property type="match status" value="1"/>
</dbReference>
<protein>
    <submittedName>
        <fullName evidence="7">FAD/FMN-containing dehydrogenase</fullName>
    </submittedName>
</protein>